<evidence type="ECO:0000256" key="2">
    <source>
        <dbReference type="SAM" id="MobiDB-lite"/>
    </source>
</evidence>
<dbReference type="OrthoDB" id="10569959at2759"/>
<accession>A0A5N5D6F8</accession>
<evidence type="ECO:0000313" key="3">
    <source>
        <dbReference type="EMBL" id="KAB2572920.1"/>
    </source>
</evidence>
<proteinExistence type="predicted"/>
<dbReference type="EMBL" id="VCHE01000068">
    <property type="protein sequence ID" value="KAB2572920.1"/>
    <property type="molecule type" value="Genomic_DNA"/>
</dbReference>
<evidence type="ECO:0000313" key="4">
    <source>
        <dbReference type="Proteomes" id="UP000325902"/>
    </source>
</evidence>
<keyword evidence="1" id="KW-0175">Coiled coil</keyword>
<sequence length="952" mass="107308">MPHLGRFRRLFSRLRALNHANEDIGASNSPTDQATANSSTHTHAAAGREFEGTHYHTLLPPSPEAHIPDHNSEGPWRPPTPDRVMGTQEGANHLRTFQHLPGEAQVRAIWLHQNEGMTLEQAIATAAVELRLRLLEYPVQAREAHTAAVRLTLQQVNENLFTEWILLSVLVQTLPPSQQAVGQRILGLLSADPRDIKNIYQARRAAVGLGNDSINRALDRINDNAASFRRNEEDLRGLHQYDRHHPLPEPEPIEGPPEGMVTPEDVLKSEKHFDSSTEAMEFAITGYTRVLNDWLQGLCQEFASEDDPVLQKLAEFILSWARYVHTPAETRQRQVLNYPFNRAAWDDPFTTDPGSILLGAFFKCALVRRDHPPLYHLNLIANWDDWDIRKPAAAAMLASDNLRNMHKAAKAHLDGSRSALCLELASLRPTATPGLLNGLLGALQAHNCDETHLEMLRTVNEDEILTWPLAIQCRLYSVIMLSHAMKRLAFLCNGSRMLAQSLSKLDPFLSETDDLMQDMFKIYGRARRHAFAAWNGAIFRSYHYDAICEFRDMLESCSNQRAKTLMLTKIPESGCGADLQRVRDIAVAASVEKSIRDSAQMLLWQQQDLEQLSEHIRTLEQRHSAYLSRIDIRQAVEILAAESTSYSYEPRYIREYVISKIPSSAAHLDCLGRSDFGPALRDAVLDAIAEETYGAIDLARAFYTASLQRPLQSTVAMIRDHLQGVAHEGLSFASADVSLVARLLLRGVYYSYVDLPPSGLAQAQGLSRHCWILGLLGAWLEWHIDVVLMTSNVLMALDTHDWKYPGRSAMLRWPETRLAQALTAEDKDWDRVEASLAGEERNVVSLEMKDKFYEHIHKLRLLRDATNKYLGLPDAIDTRVLPEDFQAAATACGARKDESFDMLHRMIKFNGSVLDGGSVSVDATGWEDAHEYQLRQMRLSHLSRSRRDSVLM</sequence>
<protein>
    <submittedName>
        <fullName evidence="3">Uncharacterized protein</fullName>
    </submittedName>
</protein>
<reference evidence="3 4" key="1">
    <citation type="journal article" date="2019" name="Sci. Rep.">
        <title>A multi-omics analysis of the grapevine pathogen Lasiodiplodia theobromae reveals that temperature affects the expression of virulence- and pathogenicity-related genes.</title>
        <authorList>
            <person name="Felix C."/>
            <person name="Meneses R."/>
            <person name="Goncalves M.F.M."/>
            <person name="Tilleman L."/>
            <person name="Duarte A.S."/>
            <person name="Jorrin-Novo J.V."/>
            <person name="Van de Peer Y."/>
            <person name="Deforce D."/>
            <person name="Van Nieuwerburgh F."/>
            <person name="Esteves A.C."/>
            <person name="Alves A."/>
        </authorList>
    </citation>
    <scope>NUCLEOTIDE SEQUENCE [LARGE SCALE GENOMIC DNA]</scope>
    <source>
        <strain evidence="3 4">LA-SOL3</strain>
    </source>
</reference>
<dbReference type="Proteomes" id="UP000325902">
    <property type="component" value="Unassembled WGS sequence"/>
</dbReference>
<feature type="compositionally biased region" description="Low complexity" evidence="2">
    <location>
        <begin position="34"/>
        <end position="45"/>
    </location>
</feature>
<comment type="caution">
    <text evidence="3">The sequence shown here is derived from an EMBL/GenBank/DDBJ whole genome shotgun (WGS) entry which is preliminary data.</text>
</comment>
<feature type="coiled-coil region" evidence="1">
    <location>
        <begin position="602"/>
        <end position="629"/>
    </location>
</feature>
<organism evidence="3 4">
    <name type="scientific">Lasiodiplodia theobromae</name>
    <dbReference type="NCBI Taxonomy" id="45133"/>
    <lineage>
        <taxon>Eukaryota</taxon>
        <taxon>Fungi</taxon>
        <taxon>Dikarya</taxon>
        <taxon>Ascomycota</taxon>
        <taxon>Pezizomycotina</taxon>
        <taxon>Dothideomycetes</taxon>
        <taxon>Dothideomycetes incertae sedis</taxon>
        <taxon>Botryosphaeriales</taxon>
        <taxon>Botryosphaeriaceae</taxon>
        <taxon>Lasiodiplodia</taxon>
    </lineage>
</organism>
<gene>
    <name evidence="3" type="ORF">DBV05_g8408</name>
</gene>
<name>A0A5N5D6F8_9PEZI</name>
<keyword evidence="4" id="KW-1185">Reference proteome</keyword>
<dbReference type="AlphaFoldDB" id="A0A5N5D6F8"/>
<feature type="region of interest" description="Disordered" evidence="2">
    <location>
        <begin position="22"/>
        <end position="87"/>
    </location>
</feature>
<evidence type="ECO:0000256" key="1">
    <source>
        <dbReference type="SAM" id="Coils"/>
    </source>
</evidence>